<dbReference type="OrthoDB" id="9799154at2"/>
<keyword evidence="4" id="KW-0689">Ribosomal protein</keyword>
<reference evidence="4 5" key="1">
    <citation type="submission" date="2018-03" db="EMBL/GenBank/DDBJ databases">
        <title>Genomic Encyclopedia of Archaeal and Bacterial Type Strains, Phase II (KMG-II): from individual species to whole genera.</title>
        <authorList>
            <person name="Goeker M."/>
        </authorList>
    </citation>
    <scope>NUCLEOTIDE SEQUENCE [LARGE SCALE GENOMIC DNA]</scope>
    <source>
        <strain evidence="4 5">DSM 29318</strain>
    </source>
</reference>
<dbReference type="Proteomes" id="UP000238801">
    <property type="component" value="Unassembled WGS sequence"/>
</dbReference>
<keyword evidence="1" id="KW-0808">Transferase</keyword>
<dbReference type="InterPro" id="IPR016181">
    <property type="entry name" value="Acyl_CoA_acyltransferase"/>
</dbReference>
<dbReference type="Pfam" id="PF00583">
    <property type="entry name" value="Acetyltransf_1"/>
    <property type="match status" value="1"/>
</dbReference>
<keyword evidence="5" id="KW-1185">Reference proteome</keyword>
<dbReference type="PROSITE" id="PS51186">
    <property type="entry name" value="GNAT"/>
    <property type="match status" value="1"/>
</dbReference>
<feature type="domain" description="N-acetyltransferase" evidence="3">
    <location>
        <begin position="1"/>
        <end position="168"/>
    </location>
</feature>
<dbReference type="AlphaFoldDB" id="A0A2T0X1W3"/>
<dbReference type="Gene3D" id="3.40.630.30">
    <property type="match status" value="1"/>
</dbReference>
<dbReference type="GO" id="GO:0005840">
    <property type="term" value="C:ribosome"/>
    <property type="evidence" value="ECO:0007669"/>
    <property type="project" value="UniProtKB-KW"/>
</dbReference>
<comment type="caution">
    <text evidence="4">The sequence shown here is derived from an EMBL/GenBank/DDBJ whole genome shotgun (WGS) entry which is preliminary data.</text>
</comment>
<keyword evidence="2" id="KW-0012">Acyltransferase</keyword>
<name>A0A2T0X1W3_9RHOB</name>
<organism evidence="4 5">
    <name type="scientific">Hasllibacter halocynthiae</name>
    <dbReference type="NCBI Taxonomy" id="595589"/>
    <lineage>
        <taxon>Bacteria</taxon>
        <taxon>Pseudomonadati</taxon>
        <taxon>Pseudomonadota</taxon>
        <taxon>Alphaproteobacteria</taxon>
        <taxon>Rhodobacterales</taxon>
        <taxon>Roseobacteraceae</taxon>
        <taxon>Hasllibacter</taxon>
    </lineage>
</organism>
<evidence type="ECO:0000259" key="3">
    <source>
        <dbReference type="PROSITE" id="PS51186"/>
    </source>
</evidence>
<evidence type="ECO:0000256" key="1">
    <source>
        <dbReference type="ARBA" id="ARBA00022679"/>
    </source>
</evidence>
<dbReference type="SUPFAM" id="SSF55729">
    <property type="entry name" value="Acyl-CoA N-acyltransferases (Nat)"/>
    <property type="match status" value="1"/>
</dbReference>
<protein>
    <submittedName>
        <fullName evidence="4">Ribosomal protein S18 acetylase RimI-like enzyme</fullName>
    </submittedName>
</protein>
<evidence type="ECO:0000313" key="5">
    <source>
        <dbReference type="Proteomes" id="UP000238801"/>
    </source>
</evidence>
<dbReference type="InterPro" id="IPR050832">
    <property type="entry name" value="Bact_Acetyltransf"/>
</dbReference>
<dbReference type="InterPro" id="IPR000182">
    <property type="entry name" value="GNAT_dom"/>
</dbReference>
<keyword evidence="4" id="KW-0687">Ribonucleoprotein</keyword>
<dbReference type="RefSeq" id="WP_158259394.1">
    <property type="nucleotide sequence ID" value="NZ_PVTT01000002.1"/>
</dbReference>
<dbReference type="EMBL" id="PVTT01000002">
    <property type="protein sequence ID" value="PRY92943.1"/>
    <property type="molecule type" value="Genomic_DNA"/>
</dbReference>
<sequence length="173" mass="18525">MSVRRARPGDADAVARVHVQAWREAYLDLLPHDVIASRTLEARRALWRAVIETQDEDTPVFVGEAEGEVAAFGKAGPQRTEALRTMGHTGEIWSLYALRAAHGRGLGRALMEAMLDALAARGHASAALWVLASSPSRGFYRHLGGTEVLEGEDAPGGAKEVALAFDLGARSAD</sequence>
<dbReference type="CDD" id="cd04301">
    <property type="entry name" value="NAT_SF"/>
    <property type="match status" value="1"/>
</dbReference>
<evidence type="ECO:0000256" key="2">
    <source>
        <dbReference type="ARBA" id="ARBA00023315"/>
    </source>
</evidence>
<dbReference type="GO" id="GO:0016747">
    <property type="term" value="F:acyltransferase activity, transferring groups other than amino-acyl groups"/>
    <property type="evidence" value="ECO:0007669"/>
    <property type="project" value="InterPro"/>
</dbReference>
<dbReference type="PANTHER" id="PTHR43877">
    <property type="entry name" value="AMINOALKYLPHOSPHONATE N-ACETYLTRANSFERASE-RELATED-RELATED"/>
    <property type="match status" value="1"/>
</dbReference>
<accession>A0A2T0X1W3</accession>
<evidence type="ECO:0000313" key="4">
    <source>
        <dbReference type="EMBL" id="PRY92943.1"/>
    </source>
</evidence>
<gene>
    <name evidence="4" type="ORF">BCF33_1806</name>
</gene>
<proteinExistence type="predicted"/>